<dbReference type="Proteomes" id="UP000694621">
    <property type="component" value="Unplaced"/>
</dbReference>
<protein>
    <recommendedName>
        <fullName evidence="6">Endonuclease/exonuclease/phosphatase domain-containing protein</fullName>
    </recommendedName>
</protein>
<sequence>MATAKTIKFVTWNINGLEEKKCKELYGADVVFLQATHIGKNNNCRLDVGDEWKCYYTQYTSSQKGAAILVRKTLDFKWINDEKDINGSYVILKCELEGQPYTLVSVYNHHADVKTLDTLTLYLQHMATGMLVIGGDFNTVLNPFTDKKTQSNPGKVTNNRSHDKLRCCVERFMKSLQLVDIWRRMNPATREYTFNKNNIKSRLDYFFIPEECMWRIETCEINNLQRPDHQPLSLQVNNVAVISCKKDVEIHYIGQLLHHKRGFGIVEADLSLKENNECVMSAVELVTAIQSLQVSDTPRPDGIPVSFYKEVFEDLIPYLKVLYSRMLSDSFDFQKSHFCDSVQNPHSDEQRFFNVDYLIIATILARRLEDHLESQYKGHKPKGLAAFEITFKAPCPQVKWCYIRKALEEQEQFTEDFVIVKNLLKNAEDFDSDGETSPEYCKKLCQGCPLTPVLMTLILKSIFSDLIGHLEQHRIHVFKQSVIVCVSTEDQDIVKMSLMNRLNDLQNILTVVQLRGNEVENWDVKSVDRVETMDSSDEEEEVSYPEQKKFEESDHEEDDESEVKNKFQEKGSTFHYRKTMYAVVTLKPSAEVVVVAKTWLTEDKKQSHWPPFKSPESITEAVIARCLSATQGKLWEKVDVTVHGEFDTYDDAKQFQLFLRSQEASKNTPPSQQPGPSPLKRRKLDTEKKLQPGPSKSAVTSHIRPAAPSIQSGSKPNETENCMEMLRETNNKVQQISVMLEILLSKIFNCKLPLTSLEDVDRLEEELKDDTTMQYYVQQLRKLGGSVGKIVGTMMQAVMTDNLSEGFSLKRGTQNKRAIFDLTLTKVIKEAALYHKIDHTTSEKEIGNWLRSAAYRNKQKLIHDLKDREAGKQPVILL</sequence>
<dbReference type="PANTHER" id="PTHR34153">
    <property type="entry name" value="SI:CH211-262H13.3-RELATED-RELATED"/>
    <property type="match status" value="1"/>
</dbReference>
<evidence type="ECO:0000313" key="4">
    <source>
        <dbReference type="Ensembl" id="ENSAMXP00005027656.1"/>
    </source>
</evidence>
<feature type="region of interest" description="Disordered" evidence="1">
    <location>
        <begin position="661"/>
        <end position="718"/>
    </location>
</feature>
<feature type="compositionally biased region" description="Polar residues" evidence="1">
    <location>
        <begin position="709"/>
        <end position="718"/>
    </location>
</feature>
<organism evidence="4 5">
    <name type="scientific">Astyanax mexicanus</name>
    <name type="common">Blind cave fish</name>
    <name type="synonym">Astyanax fasciatus mexicanus</name>
    <dbReference type="NCBI Taxonomy" id="7994"/>
    <lineage>
        <taxon>Eukaryota</taxon>
        <taxon>Metazoa</taxon>
        <taxon>Chordata</taxon>
        <taxon>Craniata</taxon>
        <taxon>Vertebrata</taxon>
        <taxon>Euteleostomi</taxon>
        <taxon>Actinopterygii</taxon>
        <taxon>Neopterygii</taxon>
        <taxon>Teleostei</taxon>
        <taxon>Ostariophysi</taxon>
        <taxon>Characiformes</taxon>
        <taxon>Characoidei</taxon>
        <taxon>Acestrorhamphidae</taxon>
        <taxon>Acestrorhamphinae</taxon>
        <taxon>Astyanax</taxon>
    </lineage>
</organism>
<dbReference type="InterPro" id="IPR036691">
    <property type="entry name" value="Endo/exonu/phosph_ase_sf"/>
</dbReference>
<feature type="domain" description="DUF4806" evidence="3">
    <location>
        <begin position="750"/>
        <end position="822"/>
    </location>
</feature>
<evidence type="ECO:0000313" key="5">
    <source>
        <dbReference type="Proteomes" id="UP000694621"/>
    </source>
</evidence>
<dbReference type="SUPFAM" id="SSF56219">
    <property type="entry name" value="DNase I-like"/>
    <property type="match status" value="1"/>
</dbReference>
<dbReference type="InterPro" id="IPR005135">
    <property type="entry name" value="Endo/exonuclease/phosphatase"/>
</dbReference>
<accession>A0A8B9JWU3</accession>
<dbReference type="Gene3D" id="3.60.10.10">
    <property type="entry name" value="Endonuclease/exonuclease/phosphatase"/>
    <property type="match status" value="1"/>
</dbReference>
<dbReference type="InterPro" id="IPR032071">
    <property type="entry name" value="DUF4806"/>
</dbReference>
<reference evidence="4" key="1">
    <citation type="submission" date="2025-08" db="UniProtKB">
        <authorList>
            <consortium name="Ensembl"/>
        </authorList>
    </citation>
    <scope>IDENTIFICATION</scope>
</reference>
<dbReference type="Ensembl" id="ENSAMXT00005030394.1">
    <property type="protein sequence ID" value="ENSAMXP00005027656.1"/>
    <property type="gene ID" value="ENSAMXG00005013864.1"/>
</dbReference>
<dbReference type="AlphaFoldDB" id="A0A8B9JWU3"/>
<dbReference type="Pfam" id="PF16064">
    <property type="entry name" value="DUF4806"/>
    <property type="match status" value="1"/>
</dbReference>
<dbReference type="Pfam" id="PF03372">
    <property type="entry name" value="Exo_endo_phos"/>
    <property type="match status" value="1"/>
</dbReference>
<dbReference type="CDD" id="cd09076">
    <property type="entry name" value="L1-EN"/>
    <property type="match status" value="1"/>
</dbReference>
<feature type="domain" description="Endonuclease/exonuclease/phosphatase" evidence="2">
    <location>
        <begin position="10"/>
        <end position="209"/>
    </location>
</feature>
<proteinExistence type="predicted"/>
<evidence type="ECO:0000259" key="2">
    <source>
        <dbReference type="Pfam" id="PF03372"/>
    </source>
</evidence>
<evidence type="ECO:0000259" key="3">
    <source>
        <dbReference type="Pfam" id="PF16064"/>
    </source>
</evidence>
<dbReference type="PANTHER" id="PTHR34153:SF2">
    <property type="entry name" value="SI:CH211-262H13.3-RELATED"/>
    <property type="match status" value="1"/>
</dbReference>
<feature type="compositionally biased region" description="Acidic residues" evidence="1">
    <location>
        <begin position="534"/>
        <end position="543"/>
    </location>
</feature>
<evidence type="ECO:0008006" key="6">
    <source>
        <dbReference type="Google" id="ProtNLM"/>
    </source>
</evidence>
<name>A0A8B9JWU3_ASTMX</name>
<evidence type="ECO:0000256" key="1">
    <source>
        <dbReference type="SAM" id="MobiDB-lite"/>
    </source>
</evidence>
<dbReference type="OrthoDB" id="8961218at2759"/>
<dbReference type="GO" id="GO:0003824">
    <property type="term" value="F:catalytic activity"/>
    <property type="evidence" value="ECO:0007669"/>
    <property type="project" value="InterPro"/>
</dbReference>
<feature type="region of interest" description="Disordered" evidence="1">
    <location>
        <begin position="529"/>
        <end position="567"/>
    </location>
</feature>